<gene>
    <name evidence="2" type="ORF">SAPINGB_P001120</name>
</gene>
<evidence type="ECO:0000313" key="2">
    <source>
        <dbReference type="EMBL" id="VVT46249.1"/>
    </source>
</evidence>
<dbReference type="RefSeq" id="XP_031851734.1">
    <property type="nucleotide sequence ID" value="XM_031995843.1"/>
</dbReference>
<dbReference type="InterPro" id="IPR036047">
    <property type="entry name" value="F-box-like_dom_sf"/>
</dbReference>
<evidence type="ECO:0000313" key="3">
    <source>
        <dbReference type="Proteomes" id="UP000398389"/>
    </source>
</evidence>
<dbReference type="Proteomes" id="UP000398389">
    <property type="component" value="Unassembled WGS sequence"/>
</dbReference>
<feature type="region of interest" description="Disordered" evidence="1">
    <location>
        <begin position="189"/>
        <end position="208"/>
    </location>
</feature>
<feature type="compositionally biased region" description="Acidic residues" evidence="1">
    <location>
        <begin position="62"/>
        <end position="81"/>
    </location>
</feature>
<proteinExistence type="predicted"/>
<feature type="compositionally biased region" description="Acidic residues" evidence="1">
    <location>
        <begin position="195"/>
        <end position="208"/>
    </location>
</feature>
<organism evidence="2 3">
    <name type="scientific">Magnusiomyces paraingens</name>
    <dbReference type="NCBI Taxonomy" id="2606893"/>
    <lineage>
        <taxon>Eukaryota</taxon>
        <taxon>Fungi</taxon>
        <taxon>Dikarya</taxon>
        <taxon>Ascomycota</taxon>
        <taxon>Saccharomycotina</taxon>
        <taxon>Dipodascomycetes</taxon>
        <taxon>Dipodascales</taxon>
        <taxon>Dipodascaceae</taxon>
        <taxon>Magnusiomyces</taxon>
    </lineage>
</organism>
<dbReference type="EMBL" id="CABVLU010000001">
    <property type="protein sequence ID" value="VVT46249.1"/>
    <property type="molecule type" value="Genomic_DNA"/>
</dbReference>
<feature type="region of interest" description="Disordered" evidence="1">
    <location>
        <begin position="61"/>
        <end position="82"/>
    </location>
</feature>
<dbReference type="GeneID" id="43579943"/>
<evidence type="ECO:0008006" key="4">
    <source>
        <dbReference type="Google" id="ProtNLM"/>
    </source>
</evidence>
<dbReference type="AlphaFoldDB" id="A0A5E8B435"/>
<reference evidence="2 3" key="1">
    <citation type="submission" date="2019-09" db="EMBL/GenBank/DDBJ databases">
        <authorList>
            <person name="Brejova B."/>
        </authorList>
    </citation>
    <scope>NUCLEOTIDE SEQUENCE [LARGE SCALE GENOMIC DNA]</scope>
</reference>
<protein>
    <recommendedName>
        <fullName evidence="4">F-box domain-containing protein</fullName>
    </recommendedName>
</protein>
<dbReference type="SUPFAM" id="SSF81383">
    <property type="entry name" value="F-box domain"/>
    <property type="match status" value="1"/>
</dbReference>
<sequence>MAADPFAILRHQLAVASKHALLLLDSLPPSLDSFQVVELRGLCHDLDAVVGRMHLVLGAYGEDSDDSDDSGDDGFDDDDESTGMHDTSFITSYSDAFVTSVTSPWNVNSQFSPLETETQCSFDSDDDDTNSIGSDVFKTVHFDTERLDTEIFRGTLEQIINNVEPATSHLEEENPITPVEASASVRFLISSHGGDDDDDDEKEEEEASEIDPIFTTISNQEEPVWELEKSATSEPALELATALDSASSRSISTDSIITERIALEPAALVDSTTKPVAPLELTASKPVATVEPSVELFIETITPITSITSNNSINTTSTSNLSQELPNSPPSLKSLSDDIVCAIANYLNTYDTQNLAKTCASLRRICAPLSWRRVRVQRQLRLEFLASTAETKFHYVDDDRPELTTIAATTMHHTLPFKALLRPTNFSWVFPHVIRDLVIFTDPLDPLDLPELPLKTFPALNSVVLDGPIDAPFMETLLDSKFYKSIGERAEKTPLQFGLTELSTLCRFSELLYATDIVVVDSDLCAAGGCYYSSQYPDPVSPSTSSNASSTTLFISSLPPTLMTSPMPHLQRLRIVPDPACPNHRVGPAAAALLASIEFFPNLEWLAAPIHLKLPGPRMHHSIECFAQLPPTVTECILTAGADFHNDSLGNDNEEDEDDDSYIYIDPEFPLSLSKVTALHALSSKTYKELAPHLHLPNLSHLKISPGYGPMDQALTPSTIELPQLPLPLSQDLYGRITTLDLAFSAWTAVLANAGLALRAMPHLRVVALELDGLSTPGSADFTPADDITLKYLMEAAYVEALGEPLSRADIQHLLEYQQPVYGVFDPTVPTTGDSVSRASVLSCESTDSHNGFTPTSSSNFFSSSTTAVAVSLHFSGTAATAHDAVVAFENLLLDPAAAYSPANVRRYTRLYFLVTFYESLLHALASAPALEFLKIDFHRFHYASPALQRLLRNPPQSVRQILVLLAGQVLLPQDNDSQLLDPRVYTTDLMELVPRLPQLYTVADEPPNLSLRAGCYRTTDNFLYTYKSADSFHVFDETELDTQPVHAEFGGWFLEQVD</sequence>
<name>A0A5E8B435_9ASCO</name>
<accession>A0A5E8B435</accession>
<evidence type="ECO:0000256" key="1">
    <source>
        <dbReference type="SAM" id="MobiDB-lite"/>
    </source>
</evidence>
<keyword evidence="3" id="KW-1185">Reference proteome</keyword>